<feature type="compositionally biased region" description="Basic and acidic residues" evidence="1">
    <location>
        <begin position="605"/>
        <end position="621"/>
    </location>
</feature>
<feature type="compositionally biased region" description="Low complexity" evidence="1">
    <location>
        <begin position="563"/>
        <end position="603"/>
    </location>
</feature>
<comment type="caution">
    <text evidence="2">The sequence shown here is derived from an EMBL/GenBank/DDBJ whole genome shotgun (WGS) entry which is preliminary data.</text>
</comment>
<dbReference type="Proteomes" id="UP001189429">
    <property type="component" value="Unassembled WGS sequence"/>
</dbReference>
<feature type="compositionally biased region" description="Low complexity" evidence="1">
    <location>
        <begin position="532"/>
        <end position="550"/>
    </location>
</feature>
<evidence type="ECO:0000313" key="3">
    <source>
        <dbReference type="Proteomes" id="UP001189429"/>
    </source>
</evidence>
<feature type="compositionally biased region" description="Low complexity" evidence="1">
    <location>
        <begin position="769"/>
        <end position="783"/>
    </location>
</feature>
<reference evidence="2" key="1">
    <citation type="submission" date="2023-10" db="EMBL/GenBank/DDBJ databases">
        <authorList>
            <person name="Chen Y."/>
            <person name="Shah S."/>
            <person name="Dougan E. K."/>
            <person name="Thang M."/>
            <person name="Chan C."/>
        </authorList>
    </citation>
    <scope>NUCLEOTIDE SEQUENCE [LARGE SCALE GENOMIC DNA]</scope>
</reference>
<feature type="compositionally biased region" description="Low complexity" evidence="1">
    <location>
        <begin position="686"/>
        <end position="723"/>
    </location>
</feature>
<keyword evidence="3" id="KW-1185">Reference proteome</keyword>
<feature type="compositionally biased region" description="Gly residues" evidence="1">
    <location>
        <begin position="553"/>
        <end position="562"/>
    </location>
</feature>
<feature type="compositionally biased region" description="Gly residues" evidence="1">
    <location>
        <begin position="518"/>
        <end position="531"/>
    </location>
</feature>
<feature type="compositionally biased region" description="Basic and acidic residues" evidence="1">
    <location>
        <begin position="638"/>
        <end position="661"/>
    </location>
</feature>
<feature type="compositionally biased region" description="Acidic residues" evidence="1">
    <location>
        <begin position="752"/>
        <end position="768"/>
    </location>
</feature>
<evidence type="ECO:0000256" key="1">
    <source>
        <dbReference type="SAM" id="MobiDB-lite"/>
    </source>
</evidence>
<accession>A0ABN9WRN6</accession>
<feature type="compositionally biased region" description="Basic and acidic residues" evidence="1">
    <location>
        <begin position="784"/>
        <end position="837"/>
    </location>
</feature>
<feature type="compositionally biased region" description="Pro residues" evidence="1">
    <location>
        <begin position="448"/>
        <end position="461"/>
    </location>
</feature>
<feature type="compositionally biased region" description="Low complexity" evidence="1">
    <location>
        <begin position="462"/>
        <end position="493"/>
    </location>
</feature>
<gene>
    <name evidence="2" type="ORF">PCOR1329_LOCUS69928</name>
</gene>
<protein>
    <recommendedName>
        <fullName evidence="4">RING-type E3 ubiquitin transferase</fullName>
    </recommendedName>
</protein>
<proteinExistence type="predicted"/>
<evidence type="ECO:0000313" key="2">
    <source>
        <dbReference type="EMBL" id="CAK0889402.1"/>
    </source>
</evidence>
<sequence length="1163" mass="122277">MLAPLVPAMPFSDTDLVLVFGHWSKVPDRNYDGDLFPVEHLRFTHDKIRPVFGAHAHAGSPLYGLVNDLCAGRVLPAESLPPLEVYWHRGAWRSLSNRRLWALKAFMGLTGTAHLMVRVRRSTVSPATFAAKNSTESDGQVVEVTGNEAALQESYGRCVGPGGMPAQRRPCAPVLEAQRGALWIKGPVWAWKREVHTSDRPLAGEASGARLAESAGRARLVNAERWWRASAGLLASGSCAHGEHCMFVHDAAFASDAELATAALGRAGGAPLGPPSSASTRIPTRATALARAALRGWRLLAGRAARAGSAPEGEGHLGGSLHRWKCEPCNHDVCFSCHPPPGPLRVEHTSGCTVSVAEAISGTHEDSPEYDYCLPKGSLGVVRRVDDAGDILVCWHELGDRWVLKEDGSKLHIDPTGGTGAPLPAGWAALGEAQPQALGDSAPAEPRAAPPAPAPRPPPRDAPAGPAREAADDAAAPAAESGPLGAEAAAAEPQPGPAPERRARRWEQGAAARPSGGEARGPGAASGGGAGAAAQGEGAEAAAAPAGAEAAGERGGSGGAGGQAVRDPAADAARAAQAAASEGVGAAAAAAEAATPAGAAGAVEEAEKQEELDRIERERLRGSRWGVPGGGLRAAQEAAEKREARLADEARGAADGARGRAEEEEGTAEEARLVSEGGASGKRASEAAGGCRLAEGARAAREAGTAPGAAEAAGPAKEAAAGARRQEEVEAAAAADALEAAGAARVDKAALDEAEEEEEEEEVEEAPEAEATGAAEAALAAEATGREARSRAERKVKKKADLRARREAEQRRAREEQEQRSRAEAERREREAAERLAEQAARLEASEKAERKAKKKADLKAKKEAEQRAKREAERRAREEQEQRSRAEAERRAREAAERLAEQAARRAEQAAKRAERASQSQAAPAVEPPPAPGPGGQEPLAGSRDAPRGGAGLGTPCRLCERQAYGAELARTLRVCKGHFRELQGAEQHLVGRAAELPKYCCHGSKTFSLLHVLAYSSVRARRSADVSQWMQQVPFLRALIRLLLLRGADPLAKNALEATPLDSMVSVVSVAPHVVIAFLEEICEQDQTKAIHVAKNFAELVKGSWSAKILELFRKVQRLDNINSVVGQRLGENVPQIQAFLRIYSPWWPQDSCERSASLEA</sequence>
<name>A0ABN9WRN6_9DINO</name>
<dbReference type="EMBL" id="CAUYUJ010019204">
    <property type="protein sequence ID" value="CAK0889402.1"/>
    <property type="molecule type" value="Genomic_DNA"/>
</dbReference>
<organism evidence="2 3">
    <name type="scientific">Prorocentrum cordatum</name>
    <dbReference type="NCBI Taxonomy" id="2364126"/>
    <lineage>
        <taxon>Eukaryota</taxon>
        <taxon>Sar</taxon>
        <taxon>Alveolata</taxon>
        <taxon>Dinophyceae</taxon>
        <taxon>Prorocentrales</taxon>
        <taxon>Prorocentraceae</taxon>
        <taxon>Prorocentrum</taxon>
    </lineage>
</organism>
<feature type="compositionally biased region" description="Basic and acidic residues" evidence="1">
    <location>
        <begin position="844"/>
        <end position="917"/>
    </location>
</feature>
<evidence type="ECO:0008006" key="4">
    <source>
        <dbReference type="Google" id="ProtNLM"/>
    </source>
</evidence>
<feature type="region of interest" description="Disordered" evidence="1">
    <location>
        <begin position="435"/>
        <end position="950"/>
    </location>
</feature>
<feature type="compositionally biased region" description="Low complexity" evidence="1">
    <location>
        <begin position="731"/>
        <end position="744"/>
    </location>
</feature>